<dbReference type="PANTHER" id="PTHR44196">
    <property type="entry name" value="DEHYDROGENASE/REDUCTASE SDR FAMILY MEMBER 7B"/>
    <property type="match status" value="1"/>
</dbReference>
<evidence type="ECO:0000313" key="4">
    <source>
        <dbReference type="Proteomes" id="UP000825483"/>
    </source>
</evidence>
<evidence type="ECO:0000256" key="1">
    <source>
        <dbReference type="ARBA" id="ARBA00006484"/>
    </source>
</evidence>
<dbReference type="GO" id="GO:0016020">
    <property type="term" value="C:membrane"/>
    <property type="evidence" value="ECO:0007669"/>
    <property type="project" value="TreeGrafter"/>
</dbReference>
<organism evidence="3 4">
    <name type="scientific">Prevotella lacticifex</name>
    <dbReference type="NCBI Taxonomy" id="2854755"/>
    <lineage>
        <taxon>Bacteria</taxon>
        <taxon>Pseudomonadati</taxon>
        <taxon>Bacteroidota</taxon>
        <taxon>Bacteroidia</taxon>
        <taxon>Bacteroidales</taxon>
        <taxon>Prevotellaceae</taxon>
        <taxon>Prevotella</taxon>
    </lineage>
</organism>
<proteinExistence type="inferred from homology"/>
<accession>A0A9R1CZF3</accession>
<dbReference type="PRINTS" id="PR00081">
    <property type="entry name" value="GDHRDH"/>
</dbReference>
<dbReference type="SUPFAM" id="SSF51735">
    <property type="entry name" value="NAD(P)-binding Rossmann-fold domains"/>
    <property type="match status" value="1"/>
</dbReference>
<keyword evidence="4" id="KW-1185">Reference proteome</keyword>
<dbReference type="Gene3D" id="3.40.50.720">
    <property type="entry name" value="NAD(P)-binding Rossmann-like Domain"/>
    <property type="match status" value="1"/>
</dbReference>
<comment type="caution">
    <text evidence="3">The sequence shown here is derived from an EMBL/GenBank/DDBJ whole genome shotgun (WGS) entry which is preliminary data.</text>
</comment>
<protein>
    <submittedName>
        <fullName evidence="3">Oxidoreductase</fullName>
    </submittedName>
</protein>
<dbReference type="Pfam" id="PF00106">
    <property type="entry name" value="adh_short"/>
    <property type="match status" value="1"/>
</dbReference>
<dbReference type="Proteomes" id="UP000825483">
    <property type="component" value="Unassembled WGS sequence"/>
</dbReference>
<dbReference type="InterPro" id="IPR036291">
    <property type="entry name" value="NAD(P)-bd_dom_sf"/>
</dbReference>
<dbReference type="InterPro" id="IPR002347">
    <property type="entry name" value="SDR_fam"/>
</dbReference>
<dbReference type="EMBL" id="BPUB01000002">
    <property type="protein sequence ID" value="GJG60000.1"/>
    <property type="molecule type" value="Genomic_DNA"/>
</dbReference>
<sequence>MGRLVAERLLRRGWTVGVAARRTDKLATIEVARPDGTVVRPAKASIDITAADAPQRLQRLIDTIGGMDLYFHSSGVGKVNMLLEPSAELTTVSTNALGFTRMVGAAFRYMADHGGGHIAVITSIAGTRGLGPAPAYSATKAFDNTYIEALEQLAATRRLNIRFTDIRPGFVDTDLIRGSHFPMTMRPETVADDIVRAVTSHRHVQVVDWRWRIIVALWRLLPRWIWRRMPLRA</sequence>
<dbReference type="PANTHER" id="PTHR44196:SF3">
    <property type="entry name" value="SHORT CHAIN DEHYDROGENASE FAMILY PROTEIN"/>
    <property type="match status" value="1"/>
</dbReference>
<comment type="similarity">
    <text evidence="1">Belongs to the short-chain dehydrogenases/reductases (SDR) family.</text>
</comment>
<evidence type="ECO:0000313" key="3">
    <source>
        <dbReference type="EMBL" id="GJG60000.1"/>
    </source>
</evidence>
<reference evidence="3" key="1">
    <citation type="journal article" date="2022" name="Int. J. Syst. Evol. Microbiol.">
        <title>Prevotella lacticifex sp. nov., isolated from the rumen of cows.</title>
        <authorList>
            <person name="Shinkai T."/>
            <person name="Ikeyama N."/>
            <person name="Kumagai M."/>
            <person name="Ohmori H."/>
            <person name="Sakamoto M."/>
            <person name="Ohkuma M."/>
            <person name="Mitsumori M."/>
        </authorList>
    </citation>
    <scope>NUCLEOTIDE SEQUENCE</scope>
    <source>
        <strain evidence="3">R5076</strain>
    </source>
</reference>
<gene>
    <name evidence="3" type="ORF">PRLR5076_28510</name>
</gene>
<dbReference type="AlphaFoldDB" id="A0A9R1CZF3"/>
<name>A0A9R1CZF3_9BACT</name>
<dbReference type="GO" id="GO:0016491">
    <property type="term" value="F:oxidoreductase activity"/>
    <property type="evidence" value="ECO:0007669"/>
    <property type="project" value="UniProtKB-KW"/>
</dbReference>
<keyword evidence="2" id="KW-0560">Oxidoreductase</keyword>
<evidence type="ECO:0000256" key="2">
    <source>
        <dbReference type="ARBA" id="ARBA00023002"/>
    </source>
</evidence>